<reference evidence="2 3" key="1">
    <citation type="submission" date="2019-06" db="EMBL/GenBank/DDBJ databases">
        <title>Sequencing the genomes of 1000 actinobacteria strains.</title>
        <authorList>
            <person name="Klenk H.-P."/>
        </authorList>
    </citation>
    <scope>NUCLEOTIDE SEQUENCE [LARGE SCALE GENOMIC DNA]</scope>
    <source>
        <strain evidence="2 3">DSM 43866</strain>
    </source>
</reference>
<dbReference type="InterPro" id="IPR045057">
    <property type="entry name" value="Gcn5-rel_NAT"/>
</dbReference>
<protein>
    <recommendedName>
        <fullName evidence="1">N-acetyltransferase domain-containing protein</fullName>
    </recommendedName>
</protein>
<feature type="domain" description="N-acetyltransferase" evidence="1">
    <location>
        <begin position="7"/>
        <end position="93"/>
    </location>
</feature>
<evidence type="ECO:0000313" key="3">
    <source>
        <dbReference type="Proteomes" id="UP000320239"/>
    </source>
</evidence>
<dbReference type="SUPFAM" id="SSF55729">
    <property type="entry name" value="Acyl-CoA N-acyltransferases (Nat)"/>
    <property type="match status" value="1"/>
</dbReference>
<comment type="caution">
    <text evidence="2">The sequence shown here is derived from an EMBL/GenBank/DDBJ whole genome shotgun (WGS) entry which is preliminary data.</text>
</comment>
<organism evidence="2 3">
    <name type="scientific">Actinoplanes teichomyceticus</name>
    <dbReference type="NCBI Taxonomy" id="1867"/>
    <lineage>
        <taxon>Bacteria</taxon>
        <taxon>Bacillati</taxon>
        <taxon>Actinomycetota</taxon>
        <taxon>Actinomycetes</taxon>
        <taxon>Micromonosporales</taxon>
        <taxon>Micromonosporaceae</taxon>
        <taxon>Actinoplanes</taxon>
    </lineage>
</organism>
<proteinExistence type="predicted"/>
<dbReference type="InterPro" id="IPR031165">
    <property type="entry name" value="GNAT_YJDJ"/>
</dbReference>
<dbReference type="RefSeq" id="WP_122980243.1">
    <property type="nucleotide sequence ID" value="NZ_BOMX01000083.1"/>
</dbReference>
<dbReference type="AlphaFoldDB" id="A0A561VRK6"/>
<dbReference type="Proteomes" id="UP000320239">
    <property type="component" value="Unassembled WGS sequence"/>
</dbReference>
<name>A0A561VRK6_ACTTI</name>
<sequence length="94" mass="10460">MSTHPVHDNTAAHRFELRVDGAVAALATYRMRGADVVVLHTETDPRLRGRGLAGELAEQTLRQLRARGQRIVPACPFFARYLAEHPEHADLVAH</sequence>
<dbReference type="EMBL" id="VIWY01000004">
    <property type="protein sequence ID" value="TWG14252.1"/>
    <property type="molecule type" value="Genomic_DNA"/>
</dbReference>
<gene>
    <name evidence="2" type="ORF">FHX34_104552</name>
</gene>
<dbReference type="Gene3D" id="3.40.630.30">
    <property type="match status" value="1"/>
</dbReference>
<dbReference type="PANTHER" id="PTHR31435">
    <property type="entry name" value="PROTEIN NATD1"/>
    <property type="match status" value="1"/>
</dbReference>
<dbReference type="Pfam" id="PF14542">
    <property type="entry name" value="Acetyltransf_CG"/>
    <property type="match status" value="1"/>
</dbReference>
<evidence type="ECO:0000313" key="2">
    <source>
        <dbReference type="EMBL" id="TWG14252.1"/>
    </source>
</evidence>
<keyword evidence="3" id="KW-1185">Reference proteome</keyword>
<dbReference type="OrthoDB" id="5405911at2"/>
<dbReference type="InterPro" id="IPR016181">
    <property type="entry name" value="Acyl_CoA_acyltransferase"/>
</dbReference>
<evidence type="ECO:0000259" key="1">
    <source>
        <dbReference type="PROSITE" id="PS51729"/>
    </source>
</evidence>
<dbReference type="PANTHER" id="PTHR31435:SF10">
    <property type="entry name" value="BSR4717 PROTEIN"/>
    <property type="match status" value="1"/>
</dbReference>
<accession>A0A561VRK6</accession>
<dbReference type="PROSITE" id="PS51729">
    <property type="entry name" value="GNAT_YJDJ"/>
    <property type="match status" value="1"/>
</dbReference>